<organism evidence="1">
    <name type="scientific">Burkholderia contaminans</name>
    <dbReference type="NCBI Taxonomy" id="488447"/>
    <lineage>
        <taxon>Bacteria</taxon>
        <taxon>Pseudomonadati</taxon>
        <taxon>Pseudomonadota</taxon>
        <taxon>Betaproteobacteria</taxon>
        <taxon>Burkholderiales</taxon>
        <taxon>Burkholderiaceae</taxon>
        <taxon>Burkholderia</taxon>
        <taxon>Burkholderia cepacia complex</taxon>
    </lineage>
</organism>
<dbReference type="OrthoDB" id="542440at80840"/>
<reference evidence="2 3" key="3">
    <citation type="submission" date="2021-12" db="EMBL/GenBank/DDBJ databases">
        <title>Genomic and phenotypic characterization of three Burkholderia contaminans isolates recovered from different sources.</title>
        <authorList>
            <person name="Lopez De Volder A."/>
            <person name="Fan Y."/>
            <person name="Nunvar J."/>
            <person name="Herrera T."/>
            <person name="Timp W."/>
            <person name="Degrossi J."/>
        </authorList>
    </citation>
    <scope>NUCLEOTIDE SEQUENCE [LARGE SCALE GENOMIC DNA]</scope>
    <source>
        <strain evidence="2 3">LMG 23361</strain>
        <plasmid evidence="2 3">unnamed1</plasmid>
    </source>
</reference>
<dbReference type="EMBL" id="AP018360">
    <property type="protein sequence ID" value="BBA45390.1"/>
    <property type="molecule type" value="Genomic_DNA"/>
</dbReference>
<dbReference type="RefSeq" id="WP_046543726.1">
    <property type="nucleotide sequence ID" value="NZ_AP018360.1"/>
</dbReference>
<dbReference type="EMBL" id="CP090643">
    <property type="protein sequence ID" value="WFN23645.1"/>
    <property type="molecule type" value="Genomic_DNA"/>
</dbReference>
<keyword evidence="1" id="KW-0614">Plasmid</keyword>
<dbReference type="Proteomes" id="UP001220209">
    <property type="component" value="Plasmid unnamed1"/>
</dbReference>
<protein>
    <submittedName>
        <fullName evidence="1">Uncharacterized protein</fullName>
    </submittedName>
</protein>
<dbReference type="AlphaFoldDB" id="A0A250LLJ3"/>
<evidence type="ECO:0000313" key="1">
    <source>
        <dbReference type="EMBL" id="BBA45390.1"/>
    </source>
</evidence>
<reference evidence="1" key="2">
    <citation type="journal article" date="2017" name="Genome Announc.">
        <title>High-Quality Draft Genome Sequence of Burkholderia contaminans CH-1, a Gram-Negative Bacterium That Metabolizes 2-Azahypoxanthine, a Plant Growth-Regulating Compound.</title>
        <authorList>
            <person name="Choi J.-H."/>
            <person name="Sugiura H."/>
            <person name="Moriuchi R."/>
            <person name="Kawagishi H."/>
            <person name="Dohra H."/>
        </authorList>
    </citation>
    <scope>NUCLEOTIDE SEQUENCE</scope>
    <source>
        <strain evidence="1">CH-1</strain>
        <plasmid evidence="1">pBC453</plasmid>
    </source>
</reference>
<evidence type="ECO:0000313" key="2">
    <source>
        <dbReference type="EMBL" id="WFN23645.1"/>
    </source>
</evidence>
<geneLocation type="plasmid" evidence="2 3">
    <name>unnamed1</name>
</geneLocation>
<geneLocation type="plasmid" evidence="1">
    <name>pBC453</name>
</geneLocation>
<accession>A0A250LLJ3</accession>
<reference evidence="1" key="1">
    <citation type="journal article" date="2016" name="Biosci. Biotechnol. Biochem.">
        <title>Bioconversion of AHX to AOH by resting cells of Burkholderia contaminans CH-1.</title>
        <authorList>
            <person name="Choi J.H."/>
            <person name="Kikuchi A."/>
            <person name="Pumkaeo P."/>
            <person name="Hirai H."/>
            <person name="Tokuyama S."/>
            <person name="Kawagishi H."/>
        </authorList>
    </citation>
    <scope>NUCLEOTIDE SEQUENCE</scope>
    <source>
        <strain evidence="1">CH-1</strain>
        <plasmid evidence="1">pBC453</plasmid>
    </source>
</reference>
<gene>
    <name evidence="1" type="ORF">BCCH1_79010</name>
    <name evidence="2" type="ORF">LXE91_39610</name>
</gene>
<proteinExistence type="predicted"/>
<evidence type="ECO:0000313" key="3">
    <source>
        <dbReference type="Proteomes" id="UP001220209"/>
    </source>
</evidence>
<sequence>MKLTTLEYRLTVTAEGTPLAILDSRLGSGHDLSPSDLRAIAAALVEVADEAEHVKLGRGELWKSGVKELR</sequence>
<name>A0A250LLJ3_9BURK</name>